<dbReference type="RefSeq" id="WP_093427549.1">
    <property type="nucleotide sequence ID" value="NZ_FOMJ01000002.1"/>
</dbReference>
<dbReference type="FunFam" id="2.170.150.20:FF:000001">
    <property type="entry name" value="Peptide methionine sulfoxide reductase MsrB"/>
    <property type="match status" value="1"/>
</dbReference>
<dbReference type="SUPFAM" id="SSF51316">
    <property type="entry name" value="Mss4-like"/>
    <property type="match status" value="1"/>
</dbReference>
<name>A0A1I1PYQ3_9GAMM</name>
<dbReference type="PANTHER" id="PTHR10173:SF52">
    <property type="entry name" value="METHIONINE-R-SULFOXIDE REDUCTASE B1"/>
    <property type="match status" value="1"/>
</dbReference>
<feature type="binding site" evidence="9">
    <location>
        <position position="100"/>
    </location>
    <ligand>
        <name>Zn(2+)</name>
        <dbReference type="ChEBI" id="CHEBI:29105"/>
    </ligand>
</feature>
<evidence type="ECO:0000256" key="5">
    <source>
        <dbReference type="ARBA" id="ARBA00022833"/>
    </source>
</evidence>
<evidence type="ECO:0000256" key="6">
    <source>
        <dbReference type="ARBA" id="ARBA00023002"/>
    </source>
</evidence>
<evidence type="ECO:0000256" key="2">
    <source>
        <dbReference type="ARBA" id="ARBA00012499"/>
    </source>
</evidence>
<feature type="binding site" evidence="9">
    <location>
        <position position="51"/>
    </location>
    <ligand>
        <name>Zn(2+)</name>
        <dbReference type="ChEBI" id="CHEBI:29105"/>
    </ligand>
</feature>
<keyword evidence="4 9" id="KW-0479">Metal-binding</keyword>
<keyword evidence="12" id="KW-1185">Reference proteome</keyword>
<dbReference type="GO" id="GO:0005737">
    <property type="term" value="C:cytoplasm"/>
    <property type="evidence" value="ECO:0007669"/>
    <property type="project" value="TreeGrafter"/>
</dbReference>
<evidence type="ECO:0000256" key="9">
    <source>
        <dbReference type="HAMAP-Rule" id="MF_01400"/>
    </source>
</evidence>
<dbReference type="InterPro" id="IPR002579">
    <property type="entry name" value="Met_Sox_Rdtase_MsrB_dom"/>
</dbReference>
<dbReference type="GO" id="GO:0006979">
    <property type="term" value="P:response to oxidative stress"/>
    <property type="evidence" value="ECO:0007669"/>
    <property type="project" value="InterPro"/>
</dbReference>
<dbReference type="Gene3D" id="2.170.150.20">
    <property type="entry name" value="Peptide methionine sulfoxide reductase"/>
    <property type="match status" value="1"/>
</dbReference>
<feature type="binding site" evidence="9">
    <location>
        <position position="97"/>
    </location>
    <ligand>
        <name>Zn(2+)</name>
        <dbReference type="ChEBI" id="CHEBI:29105"/>
    </ligand>
</feature>
<comment type="catalytic activity">
    <reaction evidence="7 9">
        <text>L-methionyl-[protein] + [thioredoxin]-disulfide + H2O = L-methionyl-(R)-S-oxide-[protein] + [thioredoxin]-dithiol</text>
        <dbReference type="Rhea" id="RHEA:24164"/>
        <dbReference type="Rhea" id="RHEA-COMP:10698"/>
        <dbReference type="Rhea" id="RHEA-COMP:10700"/>
        <dbReference type="Rhea" id="RHEA-COMP:12313"/>
        <dbReference type="Rhea" id="RHEA-COMP:12314"/>
        <dbReference type="ChEBI" id="CHEBI:15377"/>
        <dbReference type="ChEBI" id="CHEBI:16044"/>
        <dbReference type="ChEBI" id="CHEBI:29950"/>
        <dbReference type="ChEBI" id="CHEBI:45764"/>
        <dbReference type="ChEBI" id="CHEBI:50058"/>
        <dbReference type="EC" id="1.8.4.12"/>
    </reaction>
</comment>
<feature type="binding site" evidence="9">
    <location>
        <position position="48"/>
    </location>
    <ligand>
        <name>Zn(2+)</name>
        <dbReference type="ChEBI" id="CHEBI:29105"/>
    </ligand>
</feature>
<organism evidence="11 12">
    <name type="scientific">Thiohalospira halophila DSM 15071</name>
    <dbReference type="NCBI Taxonomy" id="1123397"/>
    <lineage>
        <taxon>Bacteria</taxon>
        <taxon>Pseudomonadati</taxon>
        <taxon>Pseudomonadota</taxon>
        <taxon>Gammaproteobacteria</taxon>
        <taxon>Thiohalospirales</taxon>
        <taxon>Thiohalospiraceae</taxon>
        <taxon>Thiohalospira</taxon>
    </lineage>
</organism>
<dbReference type="InterPro" id="IPR028427">
    <property type="entry name" value="Met_Sox_Rdtase_MsrB"/>
</dbReference>
<evidence type="ECO:0000256" key="3">
    <source>
        <dbReference type="ARBA" id="ARBA00021130"/>
    </source>
</evidence>
<gene>
    <name evidence="9" type="primary">msrB</name>
    <name evidence="11" type="ORF">SAMN05660831_00881</name>
</gene>
<evidence type="ECO:0000313" key="11">
    <source>
        <dbReference type="EMBL" id="SFD14885.1"/>
    </source>
</evidence>
<accession>A0A1I1PYQ3</accession>
<reference evidence="11 12" key="1">
    <citation type="submission" date="2016-10" db="EMBL/GenBank/DDBJ databases">
        <authorList>
            <person name="de Groot N.N."/>
        </authorList>
    </citation>
    <scope>NUCLEOTIDE SEQUENCE [LARGE SCALE GENOMIC DNA]</scope>
    <source>
        <strain evidence="11 12">HL3</strain>
    </source>
</reference>
<dbReference type="OrthoDB" id="9785497at2"/>
<dbReference type="Proteomes" id="UP000198611">
    <property type="component" value="Unassembled WGS sequence"/>
</dbReference>
<dbReference type="NCBIfam" id="TIGR00357">
    <property type="entry name" value="peptide-methionine (R)-S-oxide reductase MsrB"/>
    <property type="match status" value="1"/>
</dbReference>
<protein>
    <recommendedName>
        <fullName evidence="3 9">Peptide methionine sulfoxide reductase MsrB</fullName>
        <ecNumber evidence="2 9">1.8.4.12</ecNumber>
    </recommendedName>
    <alternativeName>
        <fullName evidence="8 9">Peptide-methionine (R)-S-oxide reductase</fullName>
    </alternativeName>
</protein>
<dbReference type="GO" id="GO:0030091">
    <property type="term" value="P:protein repair"/>
    <property type="evidence" value="ECO:0007669"/>
    <property type="project" value="InterPro"/>
</dbReference>
<dbReference type="Pfam" id="PF01641">
    <property type="entry name" value="SelR"/>
    <property type="match status" value="1"/>
</dbReference>
<dbReference type="EMBL" id="FOMJ01000002">
    <property type="protein sequence ID" value="SFD14885.1"/>
    <property type="molecule type" value="Genomic_DNA"/>
</dbReference>
<keyword evidence="6 9" id="KW-0560">Oxidoreductase</keyword>
<evidence type="ECO:0000256" key="4">
    <source>
        <dbReference type="ARBA" id="ARBA00022723"/>
    </source>
</evidence>
<keyword evidence="5 9" id="KW-0862">Zinc</keyword>
<evidence type="ECO:0000256" key="7">
    <source>
        <dbReference type="ARBA" id="ARBA00048488"/>
    </source>
</evidence>
<dbReference type="AlphaFoldDB" id="A0A1I1PYQ3"/>
<comment type="similarity">
    <text evidence="1 9">Belongs to the MsrB Met sulfoxide reductase family.</text>
</comment>
<feature type="active site" description="Nucleophile" evidence="9">
    <location>
        <position position="120"/>
    </location>
</feature>
<evidence type="ECO:0000259" key="10">
    <source>
        <dbReference type="PROSITE" id="PS51790"/>
    </source>
</evidence>
<dbReference type="STRING" id="1123397.SAMN05660831_00881"/>
<evidence type="ECO:0000256" key="8">
    <source>
        <dbReference type="ARBA" id="ARBA00075819"/>
    </source>
</evidence>
<dbReference type="HAMAP" id="MF_01400">
    <property type="entry name" value="MsrB"/>
    <property type="match status" value="1"/>
</dbReference>
<dbReference type="PROSITE" id="PS51790">
    <property type="entry name" value="MSRB"/>
    <property type="match status" value="1"/>
</dbReference>
<dbReference type="EC" id="1.8.4.12" evidence="2 9"/>
<evidence type="ECO:0000313" key="12">
    <source>
        <dbReference type="Proteomes" id="UP000198611"/>
    </source>
</evidence>
<dbReference type="PANTHER" id="PTHR10173">
    <property type="entry name" value="METHIONINE SULFOXIDE REDUCTASE"/>
    <property type="match status" value="1"/>
</dbReference>
<dbReference type="GO" id="GO:0008270">
    <property type="term" value="F:zinc ion binding"/>
    <property type="evidence" value="ECO:0007669"/>
    <property type="project" value="UniProtKB-UniRule"/>
</dbReference>
<sequence>MSDPLERTEAEWQVLLTDEQYRVCRQGGTEPPFSSAYHDDHSPGLYRCVCCRAPLFHSEHKFDSGSGWPSYWQPVDSAAVTEHTDQSLGMHRTEVRCANCAAHLGHVFPDGPPPTGRRFCINGVCLEREENAPAPSA</sequence>
<dbReference type="GO" id="GO:0033743">
    <property type="term" value="F:peptide-methionine (R)-S-oxide reductase activity"/>
    <property type="evidence" value="ECO:0007669"/>
    <property type="project" value="UniProtKB-UniRule"/>
</dbReference>
<evidence type="ECO:0000256" key="1">
    <source>
        <dbReference type="ARBA" id="ARBA00007174"/>
    </source>
</evidence>
<comment type="cofactor">
    <cofactor evidence="9">
        <name>Zn(2+)</name>
        <dbReference type="ChEBI" id="CHEBI:29105"/>
    </cofactor>
    <text evidence="9">Binds 1 zinc ion per subunit. The zinc ion is important for the structural integrity of the protein.</text>
</comment>
<proteinExistence type="inferred from homology"/>
<dbReference type="InterPro" id="IPR011057">
    <property type="entry name" value="Mss4-like_sf"/>
</dbReference>
<feature type="domain" description="MsrB" evidence="10">
    <location>
        <begin position="9"/>
        <end position="131"/>
    </location>
</feature>